<feature type="region of interest" description="Disordered" evidence="3">
    <location>
        <begin position="215"/>
        <end position="261"/>
    </location>
</feature>
<feature type="region of interest" description="Disordered" evidence="3">
    <location>
        <begin position="945"/>
        <end position="967"/>
    </location>
</feature>
<evidence type="ECO:0000313" key="5">
    <source>
        <dbReference type="EMBL" id="CAD8925593.1"/>
    </source>
</evidence>
<feature type="compositionally biased region" description="Basic residues" evidence="3">
    <location>
        <begin position="215"/>
        <end position="227"/>
    </location>
</feature>
<feature type="compositionally biased region" description="Basic residues" evidence="3">
    <location>
        <begin position="1118"/>
        <end position="1136"/>
    </location>
</feature>
<accession>A0A7S1GDS9</accession>
<evidence type="ECO:0000259" key="4">
    <source>
        <dbReference type="PROSITE" id="PS50222"/>
    </source>
</evidence>
<feature type="region of interest" description="Disordered" evidence="3">
    <location>
        <begin position="432"/>
        <end position="500"/>
    </location>
</feature>
<proteinExistence type="predicted"/>
<dbReference type="InterPro" id="IPR018247">
    <property type="entry name" value="EF_Hand_1_Ca_BS"/>
</dbReference>
<feature type="region of interest" description="Disordered" evidence="3">
    <location>
        <begin position="578"/>
        <end position="597"/>
    </location>
</feature>
<dbReference type="GO" id="GO:0005509">
    <property type="term" value="F:calcium ion binding"/>
    <property type="evidence" value="ECO:0007669"/>
    <property type="project" value="InterPro"/>
</dbReference>
<feature type="compositionally biased region" description="Low complexity" evidence="3">
    <location>
        <begin position="727"/>
        <end position="754"/>
    </location>
</feature>
<reference evidence="5" key="1">
    <citation type="submission" date="2021-01" db="EMBL/GenBank/DDBJ databases">
        <authorList>
            <person name="Corre E."/>
            <person name="Pelletier E."/>
            <person name="Niang G."/>
            <person name="Scheremetjew M."/>
            <person name="Finn R."/>
            <person name="Kale V."/>
            <person name="Holt S."/>
            <person name="Cochrane G."/>
            <person name="Meng A."/>
            <person name="Brown T."/>
            <person name="Cohen L."/>
        </authorList>
    </citation>
    <scope>NUCLEOTIDE SEQUENCE</scope>
    <source>
        <strain evidence="5">Ms1</strain>
    </source>
</reference>
<organism evidence="5">
    <name type="scientific">Bicosoecida sp. CB-2014</name>
    <dbReference type="NCBI Taxonomy" id="1486930"/>
    <lineage>
        <taxon>Eukaryota</taxon>
        <taxon>Sar</taxon>
        <taxon>Stramenopiles</taxon>
        <taxon>Bigyra</taxon>
        <taxon>Opalozoa</taxon>
        <taxon>Bicosoecida</taxon>
    </lineage>
</organism>
<gene>
    <name evidence="5" type="ORF">BSP0115_LOCUS18857</name>
</gene>
<dbReference type="SUPFAM" id="SSF47473">
    <property type="entry name" value="EF-hand"/>
    <property type="match status" value="1"/>
</dbReference>
<feature type="coiled-coil region" evidence="2">
    <location>
        <begin position="320"/>
        <end position="352"/>
    </location>
</feature>
<feature type="compositionally biased region" description="Low complexity" evidence="3">
    <location>
        <begin position="646"/>
        <end position="669"/>
    </location>
</feature>
<feature type="region of interest" description="Disordered" evidence="3">
    <location>
        <begin position="643"/>
        <end position="851"/>
    </location>
</feature>
<sequence>MGVGMSAEAAESEEVKEAKAVFGQWSTEMVRVAYQKASVLLGYDGLQQQQLTRAQFFSVFGVADIGEQNGHLVMLTGALPLSFFARFCEAARRGEVVADATKLTVSLLQIFLALAMYCHGDLEERVQFAFEAFDEDGNGIIDKDEMFVFLRTCMHVMHLVGGAKELPDDASVRDFTDVMFEEADEDHDGCLSPAEFYKWSQGSMLTKDLFDKFKKSTKKPKSPKGKKGVGSPTGSGASFGEDGDGSATSPEGAAPGLHKYEWGRAPSDTAIRMRAAREAREAATGDIKKLVREASYDIRGASTQLTKLKGYRLAGLARMMAAMTAARDRAKKRIAERELERARANVKVVGAKRLTDARPSEQEAEALKAHAAHAQGKPKGGAAAAMLRSATRYKLLEGQGATGGHAFASTLDRPTQSATASLFQHVLKDAAKQSFRSRNGSGGRGPETRGDGSSSDDDETEVEAMADDSVAGTPRRGAGRVADGGHRGRGDSAAPFRRAASSRRVIAAVRKLQARGGQAAVGKEAEAEAAEAAALRPHALRPSEVADRFVAAVDAESSPVRTTFASVAAEREASEVAAAAAAAEDKPGDATAVSDTAAPGQSAAAVTVTVGGRMRAPQPPKGVGFAAAYAADLRAGRVAPTMAELAGPPTSSSSSASSAMSHGGAATATQLGEAPPFGPGARARLEAAAGVTRNRPMSAAASRSPNSHDRRGRRPQSASDAVRRRPASASSSSRSSAPRPSSATASASAAPGSDPRSERPARSAAARPASASSTLEGGSSRRSPSARGAAADASAVRQRPASAAQHRPWARQQGHQRHASGLAQASATSSQVTAAREERRHARRWSSSSLRQPLRRDRVTSALMAAESVATGSVEYVDPLPWATQGRHTMAIAHGGASTRRSSRHSDGGPGDRSGRGSHVRSSFAGGFADDGASALLDGDDAVRDAGKHVTSPASVPPSGAAERMDGVGTPLVATVSGRVMRLGEGLVALPDAASGGSDGVIWSAWGPTHAGGQQPQRRPRSAGAMPPGGGVASNLSTSATRRPVRGVALARPPNATFAGGGRRHSQGHGHATSRTWVATAYARESGDGRQSLLRPRRASDDGGAAASRDRALYKPPRSAKHRRTQSARPAHRRDA</sequence>
<feature type="domain" description="EF-hand" evidence="4">
    <location>
        <begin position="171"/>
        <end position="206"/>
    </location>
</feature>
<keyword evidence="2" id="KW-0175">Coiled coil</keyword>
<dbReference type="EMBL" id="HBFS01028143">
    <property type="protein sequence ID" value="CAD8925593.1"/>
    <property type="molecule type" value="Transcribed_RNA"/>
</dbReference>
<protein>
    <recommendedName>
        <fullName evidence="4">EF-hand domain-containing protein</fullName>
    </recommendedName>
</protein>
<dbReference type="CDD" id="cd00051">
    <property type="entry name" value="EFh"/>
    <property type="match status" value="1"/>
</dbReference>
<dbReference type="AlphaFoldDB" id="A0A7S1GDS9"/>
<keyword evidence="1" id="KW-0106">Calcium</keyword>
<feature type="domain" description="EF-hand" evidence="4">
    <location>
        <begin position="121"/>
        <end position="156"/>
    </location>
</feature>
<feature type="region of interest" description="Disordered" evidence="3">
    <location>
        <begin position="1008"/>
        <end position="1136"/>
    </location>
</feature>
<feature type="region of interest" description="Disordered" evidence="3">
    <location>
        <begin position="894"/>
        <end position="925"/>
    </location>
</feature>
<dbReference type="Gene3D" id="1.10.238.10">
    <property type="entry name" value="EF-hand"/>
    <property type="match status" value="1"/>
</dbReference>
<dbReference type="InterPro" id="IPR011992">
    <property type="entry name" value="EF-hand-dom_pair"/>
</dbReference>
<feature type="compositionally biased region" description="Acidic residues" evidence="3">
    <location>
        <begin position="454"/>
        <end position="466"/>
    </location>
</feature>
<feature type="compositionally biased region" description="Low complexity" evidence="3">
    <location>
        <begin position="762"/>
        <end position="773"/>
    </location>
</feature>
<evidence type="ECO:0000256" key="2">
    <source>
        <dbReference type="SAM" id="Coils"/>
    </source>
</evidence>
<dbReference type="SMART" id="SM00054">
    <property type="entry name" value="EFh"/>
    <property type="match status" value="2"/>
</dbReference>
<feature type="compositionally biased region" description="Low complexity" evidence="3">
    <location>
        <begin position="823"/>
        <end position="834"/>
    </location>
</feature>
<dbReference type="InterPro" id="IPR002048">
    <property type="entry name" value="EF_hand_dom"/>
</dbReference>
<dbReference type="Pfam" id="PF13499">
    <property type="entry name" value="EF-hand_7"/>
    <property type="match status" value="1"/>
</dbReference>
<name>A0A7S1GDS9_9STRA</name>
<evidence type="ECO:0000256" key="3">
    <source>
        <dbReference type="SAM" id="MobiDB-lite"/>
    </source>
</evidence>
<evidence type="ECO:0000256" key="1">
    <source>
        <dbReference type="ARBA" id="ARBA00022837"/>
    </source>
</evidence>
<dbReference type="PROSITE" id="PS00018">
    <property type="entry name" value="EF_HAND_1"/>
    <property type="match status" value="2"/>
</dbReference>
<feature type="compositionally biased region" description="Low complexity" evidence="3">
    <location>
        <begin position="780"/>
        <end position="801"/>
    </location>
</feature>
<dbReference type="PROSITE" id="PS50222">
    <property type="entry name" value="EF_HAND_2"/>
    <property type="match status" value="2"/>
</dbReference>